<protein>
    <submittedName>
        <fullName evidence="3">Type VI secretion system-associated protein TagF</fullName>
    </submittedName>
</protein>
<dbReference type="Proteomes" id="UP000295238">
    <property type="component" value="Unassembled WGS sequence"/>
</dbReference>
<feature type="domain" description="PPM-type phosphatase" evidence="2">
    <location>
        <begin position="251"/>
        <end position="465"/>
    </location>
</feature>
<dbReference type="InterPro" id="IPR017748">
    <property type="entry name" value="TagF"/>
</dbReference>
<dbReference type="InterPro" id="IPR036457">
    <property type="entry name" value="PPM-type-like_dom_sf"/>
</dbReference>
<dbReference type="SUPFAM" id="SSF81606">
    <property type="entry name" value="PP2C-like"/>
    <property type="match status" value="1"/>
</dbReference>
<dbReference type="InterPro" id="IPR001932">
    <property type="entry name" value="PPM-type_phosphatase-like_dom"/>
</dbReference>
<organism evidence="3 4">
    <name type="scientific">Rhizobium deserti</name>
    <dbReference type="NCBI Taxonomy" id="2547961"/>
    <lineage>
        <taxon>Bacteria</taxon>
        <taxon>Pseudomonadati</taxon>
        <taxon>Pseudomonadota</taxon>
        <taxon>Alphaproteobacteria</taxon>
        <taxon>Hyphomicrobiales</taxon>
        <taxon>Rhizobiaceae</taxon>
        <taxon>Rhizobium/Agrobacterium group</taxon>
        <taxon>Rhizobium</taxon>
    </lineage>
</organism>
<accession>A0A4R5UP62</accession>
<evidence type="ECO:0000313" key="4">
    <source>
        <dbReference type="Proteomes" id="UP000295238"/>
    </source>
</evidence>
<sequence>MNERAALRQTPMEPDRIGFFGKLPSHGDFVSDGLGRGLQEVLDIWMQAGLQRLQQDFPGDWEPRFRAMPTWRFIVERGQWGQATVAGVMLPSLDRVGRSFPLVIAAQITNFTSDPRSLCLDDSWFTAAEGIAESSARRDFDINLFIAALRRLRSPRPGDMETEGKVGGTAGSLWWRSDNNRRLVGFRTIGAPQPADILRLLDDDTPAAKQAAKPAQQPPPPPVATAPLSSARISPSAPSTAAKPHAPLKLAYSDVSHPGTRLSLNADNLLISAKQGIFAVADGMGESNSAVEAGKTAVAALGDVTAQETVDDTVQDIKGKLGRAHGLLQAARMSSDRDPPCASVAVLAVHQQSLALIWAGDVRCYIIRDGMMRCLTRDHLEIGLKRGLSRYLGRPGQFSPEIVVDNVSRRDRFLLCSNPLCRALPERSIAQILISADIDEAAAVLGQEALIAGCRDNFSAIVIDVSATRG</sequence>
<evidence type="ECO:0000259" key="2">
    <source>
        <dbReference type="PROSITE" id="PS51746"/>
    </source>
</evidence>
<reference evidence="3 4" key="1">
    <citation type="submission" date="2019-03" db="EMBL/GenBank/DDBJ databases">
        <title>Rhizobium sp. nov., an bacterium isolated from biocrust in Mu Us Desert.</title>
        <authorList>
            <person name="Lixiong L."/>
        </authorList>
    </citation>
    <scope>NUCLEOTIDE SEQUENCE [LARGE SCALE GENOMIC DNA]</scope>
    <source>
        <strain evidence="3 4">SPY-1</strain>
    </source>
</reference>
<dbReference type="AlphaFoldDB" id="A0A4R5UP62"/>
<dbReference type="SMART" id="SM00332">
    <property type="entry name" value="PP2Cc"/>
    <property type="match status" value="1"/>
</dbReference>
<dbReference type="OrthoDB" id="9801841at2"/>
<comment type="caution">
    <text evidence="3">The sequence shown here is derived from an EMBL/GenBank/DDBJ whole genome shotgun (WGS) entry which is preliminary data.</text>
</comment>
<dbReference type="NCBIfam" id="TIGR03373">
    <property type="entry name" value="VI_minor_4"/>
    <property type="match status" value="1"/>
</dbReference>
<dbReference type="Pfam" id="PF00481">
    <property type="entry name" value="PP2C"/>
    <property type="match status" value="1"/>
</dbReference>
<feature type="region of interest" description="Disordered" evidence="1">
    <location>
        <begin position="207"/>
        <end position="245"/>
    </location>
</feature>
<dbReference type="Pfam" id="PF09867">
    <property type="entry name" value="TagF_N"/>
    <property type="match status" value="1"/>
</dbReference>
<keyword evidence="4" id="KW-1185">Reference proteome</keyword>
<evidence type="ECO:0000313" key="3">
    <source>
        <dbReference type="EMBL" id="TDK39701.1"/>
    </source>
</evidence>
<evidence type="ECO:0000256" key="1">
    <source>
        <dbReference type="SAM" id="MobiDB-lite"/>
    </source>
</evidence>
<proteinExistence type="predicted"/>
<dbReference type="RefSeq" id="WP_133315147.1">
    <property type="nucleotide sequence ID" value="NZ_SMTL01000001.1"/>
</dbReference>
<gene>
    <name evidence="3" type="primary">tagF</name>
    <name evidence="3" type="ORF">E2F50_06250</name>
</gene>
<dbReference type="Gene3D" id="3.40.1730.10">
    <property type="entry name" value="pa0076 domain"/>
    <property type="match status" value="1"/>
</dbReference>
<name>A0A4R5UP62_9HYPH</name>
<dbReference type="Gene3D" id="3.60.40.10">
    <property type="entry name" value="PPM-type phosphatase domain"/>
    <property type="match status" value="1"/>
</dbReference>
<dbReference type="InterPro" id="IPR038225">
    <property type="entry name" value="TagF_sf"/>
</dbReference>
<dbReference type="PROSITE" id="PS51746">
    <property type="entry name" value="PPM_2"/>
    <property type="match status" value="1"/>
</dbReference>
<dbReference type="EMBL" id="SMTL01000001">
    <property type="protein sequence ID" value="TDK39701.1"/>
    <property type="molecule type" value="Genomic_DNA"/>
</dbReference>